<dbReference type="SUPFAM" id="SSF47473">
    <property type="entry name" value="EF-hand"/>
    <property type="match status" value="1"/>
</dbReference>
<accession>A0A8C5U807</accession>
<feature type="active site" evidence="16 17">
    <location>
        <position position="123"/>
    </location>
</feature>
<keyword evidence="10 18" id="KW-0106">Calcium</keyword>
<dbReference type="InterPro" id="IPR022682">
    <property type="entry name" value="Calpain_domain_III"/>
</dbReference>
<evidence type="ECO:0000256" key="8">
    <source>
        <dbReference type="ARBA" id="ARBA00022801"/>
    </source>
</evidence>
<evidence type="ECO:0000256" key="4">
    <source>
        <dbReference type="ARBA" id="ARBA00022490"/>
    </source>
</evidence>
<dbReference type="FunFam" id="2.60.120.380:FF:000002">
    <property type="entry name" value="calpain-3 isoform X1"/>
    <property type="match status" value="1"/>
</dbReference>
<dbReference type="FunFam" id="3.90.70.10:FF:000555">
    <property type="entry name" value="Calpain-3"/>
    <property type="match status" value="1"/>
</dbReference>
<protein>
    <recommendedName>
        <fullName evidence="14 18">Calpain-3</fullName>
        <ecNumber evidence="13 18">3.4.22.54</ecNumber>
    </recommendedName>
</protein>
<evidence type="ECO:0000256" key="17">
    <source>
        <dbReference type="PROSITE-ProRule" id="PRU00239"/>
    </source>
</evidence>
<sequence>MPSAINAAVAQQTAAGSVPSATVGTTEGAGGGTGGIYSAIISRNQPIISIKEKTYEELHKKCLEKNILYEDPDFPPNESSLFYSQKSPVKFEWKRPREICENPRFIIGGANRTDICQGELGNCWFLAAIACLTLNKKLLCRVIPHDQSFIQNYAGIFHFQFWRYGDWVDVVIDDCLPTYNNQLVFTKSSQRNEFWSALLEKAYAKVHGSYEALKGGNTTEAMEDFTGGVTEFYEIKDAPKDIYKIMKHANDRGSLMASSIDDDLGFSYGAAPRSTIGELIARMVKNQENAQMTQSTVDYQGTEERPAWTIVPMQYETRMSCGLVKGHAYSVTAVEETIFKGEKVRLIRLRNPWGQVEWNGPWSDKSEEWNSVDEAEKIRLQHKIVEDGEFWISFQDFMRYFTKLEICNLTPDTLEVDKFQTWTVSVNEGRWVRGCSAGGCRNYPDTFWTNPQYRLKLLEEDDDPEDEEVICSFLVALMQKNRRKERKLGANLYTIGFAIYEVTMHGTKHHLQKDFFLYNASKARSKTYINMREISERFRLPPIAEPFIWPFRANSNKELTGDENAGKDGEKTQADEKKRSSTKAREESEEQKQFRNIFRQIAGDDMEINAEELRNVLNNVVKKREFGHDGSGKINFDEFRHLWDKIKSWQKVFKRYDTDHSGTINSYEMRNAVNDAGFRLNNQLYDIITMRYADKNMNIDFDSFICCFVRLDAMFRAFHAFDKDGDGIIKLNVLEWLQLTMYA</sequence>
<reference evidence="22" key="1">
    <citation type="submission" date="2025-08" db="UniProtKB">
        <authorList>
            <consortium name="Ensembl"/>
        </authorList>
    </citation>
    <scope>IDENTIFICATION</scope>
</reference>
<feature type="compositionally biased region" description="Basic and acidic residues" evidence="19">
    <location>
        <begin position="564"/>
        <end position="592"/>
    </location>
</feature>
<dbReference type="SUPFAM" id="SSF49758">
    <property type="entry name" value="Calpain large subunit, middle domain (domain III)"/>
    <property type="match status" value="1"/>
</dbReference>
<evidence type="ECO:0000256" key="14">
    <source>
        <dbReference type="ARBA" id="ARBA00023844"/>
    </source>
</evidence>
<keyword evidence="4 18" id="KW-0963">Cytoplasm</keyword>
<dbReference type="Proteomes" id="UP000694560">
    <property type="component" value="Unplaced"/>
</dbReference>
<dbReference type="PROSITE" id="PS50203">
    <property type="entry name" value="CALPAIN_CAT"/>
    <property type="match status" value="1"/>
</dbReference>
<dbReference type="CDD" id="cd00044">
    <property type="entry name" value="CysPc"/>
    <property type="match status" value="1"/>
</dbReference>
<feature type="domain" description="Calpain catalytic" evidence="20">
    <location>
        <begin position="68"/>
        <end position="410"/>
    </location>
</feature>
<evidence type="ECO:0000256" key="7">
    <source>
        <dbReference type="ARBA" id="ARBA00022737"/>
    </source>
</evidence>
<evidence type="ECO:0000256" key="3">
    <source>
        <dbReference type="ARBA" id="ARBA00007623"/>
    </source>
</evidence>
<dbReference type="PROSITE" id="PS00139">
    <property type="entry name" value="THIOL_PROTEASE_CYS"/>
    <property type="match status" value="1"/>
</dbReference>
<evidence type="ECO:0000256" key="1">
    <source>
        <dbReference type="ARBA" id="ARBA00004496"/>
    </source>
</evidence>
<comment type="function">
    <text evidence="18">Calcium-regulated non-lysosomal thiol-protease.</text>
</comment>
<dbReference type="Gene3D" id="3.90.70.10">
    <property type="entry name" value="Cysteine proteinases"/>
    <property type="match status" value="1"/>
</dbReference>
<dbReference type="Gene3D" id="1.10.238.10">
    <property type="entry name" value="EF-hand"/>
    <property type="match status" value="1"/>
</dbReference>
<comment type="similarity">
    <text evidence="3 18">Belongs to the peptidase C2 family.</text>
</comment>
<dbReference type="FunFam" id="1.10.238.10:FF:000065">
    <property type="entry name" value="calpain-3 isoform X1"/>
    <property type="match status" value="1"/>
</dbReference>
<dbReference type="Pfam" id="PF21875">
    <property type="entry name" value="CAPN13-like_C_EFh"/>
    <property type="match status" value="1"/>
</dbReference>
<proteinExistence type="inferred from homology"/>
<name>A0A8C5U807_9PASS</name>
<evidence type="ECO:0000256" key="15">
    <source>
        <dbReference type="ARBA" id="ARBA00046710"/>
    </source>
</evidence>
<dbReference type="InterPro" id="IPR002048">
    <property type="entry name" value="EF_hand_dom"/>
</dbReference>
<keyword evidence="8 17" id="KW-0378">Hydrolase</keyword>
<dbReference type="SUPFAM" id="SSF54001">
    <property type="entry name" value="Cysteine proteinases"/>
    <property type="match status" value="1"/>
</dbReference>
<evidence type="ECO:0000256" key="12">
    <source>
        <dbReference type="ARBA" id="ARBA00023702"/>
    </source>
</evidence>
<keyword evidence="23" id="KW-1185">Reference proteome</keyword>
<dbReference type="PANTHER" id="PTHR10183:SF329">
    <property type="entry name" value="CALPAIN-3"/>
    <property type="match status" value="1"/>
</dbReference>
<evidence type="ECO:0000256" key="19">
    <source>
        <dbReference type="SAM" id="MobiDB-lite"/>
    </source>
</evidence>
<keyword evidence="7" id="KW-0677">Repeat</keyword>
<evidence type="ECO:0000256" key="10">
    <source>
        <dbReference type="ARBA" id="ARBA00022837"/>
    </source>
</evidence>
<dbReference type="SMART" id="SM00054">
    <property type="entry name" value="EFh"/>
    <property type="match status" value="3"/>
</dbReference>
<dbReference type="SMART" id="SM00230">
    <property type="entry name" value="CysPc"/>
    <property type="match status" value="1"/>
</dbReference>
<dbReference type="InterPro" id="IPR001300">
    <property type="entry name" value="Peptidase_C2_calpain_cat"/>
</dbReference>
<dbReference type="Ensembl" id="ENSMCST00000019731.1">
    <property type="protein sequence ID" value="ENSMCSP00000019251.1"/>
    <property type="gene ID" value="ENSMCSG00000013300.1"/>
</dbReference>
<dbReference type="PROSITE" id="PS00018">
    <property type="entry name" value="EF_HAND_1"/>
    <property type="match status" value="1"/>
</dbReference>
<dbReference type="InterPro" id="IPR000169">
    <property type="entry name" value="Pept_cys_AS"/>
</dbReference>
<dbReference type="GO" id="GO:0005509">
    <property type="term" value="F:calcium ion binding"/>
    <property type="evidence" value="ECO:0007669"/>
    <property type="project" value="UniProtKB-UniRule"/>
</dbReference>
<dbReference type="InterPro" id="IPR054069">
    <property type="entry name" value="CAPN3/13-like_C_EFh"/>
</dbReference>
<dbReference type="GO" id="GO:0043066">
    <property type="term" value="P:negative regulation of apoptotic process"/>
    <property type="evidence" value="ECO:0007669"/>
    <property type="project" value="TreeGrafter"/>
</dbReference>
<dbReference type="Gene3D" id="2.60.120.380">
    <property type="match status" value="1"/>
</dbReference>
<feature type="active site" evidence="16 17">
    <location>
        <position position="351"/>
    </location>
</feature>
<reference evidence="22" key="2">
    <citation type="submission" date="2025-09" db="UniProtKB">
        <authorList>
            <consortium name="Ensembl"/>
        </authorList>
    </citation>
    <scope>IDENTIFICATION</scope>
</reference>
<dbReference type="PANTHER" id="PTHR10183">
    <property type="entry name" value="CALPAIN"/>
    <property type="match status" value="1"/>
</dbReference>
<feature type="domain" description="EF-hand" evidence="21">
    <location>
        <begin position="644"/>
        <end position="679"/>
    </location>
</feature>
<keyword evidence="6 18" id="KW-0479">Metal-binding</keyword>
<organism evidence="22 23">
    <name type="scientific">Malurus cyaneus samueli</name>
    <dbReference type="NCBI Taxonomy" id="2593467"/>
    <lineage>
        <taxon>Eukaryota</taxon>
        <taxon>Metazoa</taxon>
        <taxon>Chordata</taxon>
        <taxon>Craniata</taxon>
        <taxon>Vertebrata</taxon>
        <taxon>Euteleostomi</taxon>
        <taxon>Archelosauria</taxon>
        <taxon>Archosauria</taxon>
        <taxon>Dinosauria</taxon>
        <taxon>Saurischia</taxon>
        <taxon>Theropoda</taxon>
        <taxon>Coelurosauria</taxon>
        <taxon>Aves</taxon>
        <taxon>Neognathae</taxon>
        <taxon>Neoaves</taxon>
        <taxon>Telluraves</taxon>
        <taxon>Australaves</taxon>
        <taxon>Passeriformes</taxon>
        <taxon>Meliphagoidea</taxon>
        <taxon>Maluridae</taxon>
        <taxon>Malurus</taxon>
    </lineage>
</organism>
<dbReference type="CDD" id="cd00214">
    <property type="entry name" value="Calpain_III"/>
    <property type="match status" value="1"/>
</dbReference>
<dbReference type="Pfam" id="PF00648">
    <property type="entry name" value="Peptidase_C2"/>
    <property type="match status" value="1"/>
</dbReference>
<evidence type="ECO:0000256" key="6">
    <source>
        <dbReference type="ARBA" id="ARBA00022723"/>
    </source>
</evidence>
<evidence type="ECO:0000313" key="22">
    <source>
        <dbReference type="Ensembl" id="ENSMCSP00000019251.1"/>
    </source>
</evidence>
<evidence type="ECO:0000259" key="20">
    <source>
        <dbReference type="PROSITE" id="PS50203"/>
    </source>
</evidence>
<dbReference type="Pfam" id="PF01067">
    <property type="entry name" value="Calpain_III"/>
    <property type="match status" value="1"/>
</dbReference>
<evidence type="ECO:0000256" key="9">
    <source>
        <dbReference type="ARBA" id="ARBA00022807"/>
    </source>
</evidence>
<dbReference type="AlphaFoldDB" id="A0A8C5U807"/>
<dbReference type="EC" id="3.4.22.54" evidence="13 18"/>
<feature type="active site" evidence="16 17">
    <location>
        <position position="327"/>
    </location>
</feature>
<dbReference type="InterPro" id="IPR022683">
    <property type="entry name" value="Calpain_III"/>
</dbReference>
<dbReference type="InterPro" id="IPR033883">
    <property type="entry name" value="C2_III"/>
</dbReference>
<comment type="catalytic activity">
    <reaction evidence="12 18">
        <text>Broad endopeptidase activity.</text>
        <dbReference type="EC" id="3.4.22.54"/>
    </reaction>
</comment>
<dbReference type="GO" id="GO:0005737">
    <property type="term" value="C:cytoplasm"/>
    <property type="evidence" value="ECO:0007669"/>
    <property type="project" value="UniProtKB-SubCell"/>
</dbReference>
<dbReference type="GO" id="GO:0006508">
    <property type="term" value="P:proteolysis"/>
    <property type="evidence" value="ECO:0007669"/>
    <property type="project" value="UniProtKB-UniRule"/>
</dbReference>
<dbReference type="InterPro" id="IPR011992">
    <property type="entry name" value="EF-hand-dom_pair"/>
</dbReference>
<evidence type="ECO:0000256" key="18">
    <source>
        <dbReference type="RuleBase" id="RU367132"/>
    </source>
</evidence>
<evidence type="ECO:0000313" key="23">
    <source>
        <dbReference type="Proteomes" id="UP000694560"/>
    </source>
</evidence>
<dbReference type="InterPro" id="IPR036213">
    <property type="entry name" value="Calpain_III_sf"/>
</dbReference>
<dbReference type="InterPro" id="IPR038765">
    <property type="entry name" value="Papain-like_cys_pep_sf"/>
</dbReference>
<evidence type="ECO:0000256" key="5">
    <source>
        <dbReference type="ARBA" id="ARBA00022670"/>
    </source>
</evidence>
<feature type="region of interest" description="Disordered" evidence="19">
    <location>
        <begin position="559"/>
        <end position="592"/>
    </location>
</feature>
<evidence type="ECO:0000256" key="16">
    <source>
        <dbReference type="PIRSR" id="PIRSR622684-1"/>
    </source>
</evidence>
<dbReference type="GO" id="GO:0004198">
    <property type="term" value="F:calcium-dependent cysteine-type endopeptidase activity"/>
    <property type="evidence" value="ECO:0007669"/>
    <property type="project" value="UniProtKB-UniRule"/>
</dbReference>
<comment type="subcellular location">
    <subcellularLocation>
        <location evidence="1 18">Cytoplasm</location>
    </subcellularLocation>
    <subcellularLocation>
        <location evidence="2">Nucleus</location>
        <location evidence="2">Nucleolus</location>
    </subcellularLocation>
</comment>
<dbReference type="PROSITE" id="PS50222">
    <property type="entry name" value="EF_HAND_2"/>
    <property type="match status" value="2"/>
</dbReference>
<keyword evidence="11" id="KW-0539">Nucleus</keyword>
<evidence type="ECO:0000256" key="2">
    <source>
        <dbReference type="ARBA" id="ARBA00004604"/>
    </source>
</evidence>
<evidence type="ECO:0000259" key="21">
    <source>
        <dbReference type="PROSITE" id="PS50222"/>
    </source>
</evidence>
<dbReference type="PRINTS" id="PR00704">
    <property type="entry name" value="CALPAIN"/>
</dbReference>
<dbReference type="SMART" id="SM00720">
    <property type="entry name" value="calpain_III"/>
    <property type="match status" value="1"/>
</dbReference>
<dbReference type="GO" id="GO:0005730">
    <property type="term" value="C:nucleolus"/>
    <property type="evidence" value="ECO:0007669"/>
    <property type="project" value="UniProtKB-SubCell"/>
</dbReference>
<dbReference type="InterPro" id="IPR022684">
    <property type="entry name" value="Calpain_cysteine_protease"/>
</dbReference>
<keyword evidence="9 17" id="KW-0788">Thiol protease</keyword>
<feature type="domain" description="EF-hand" evidence="21">
    <location>
        <begin position="709"/>
        <end position="743"/>
    </location>
</feature>
<keyword evidence="5 17" id="KW-0645">Protease</keyword>
<evidence type="ECO:0000256" key="11">
    <source>
        <dbReference type="ARBA" id="ARBA00023242"/>
    </source>
</evidence>
<dbReference type="InterPro" id="IPR032100">
    <property type="entry name" value="Calpain_u2"/>
</dbReference>
<dbReference type="Pfam" id="PF16648">
    <property type="entry name" value="Calpain_u2"/>
    <property type="match status" value="1"/>
</dbReference>
<dbReference type="InterPro" id="IPR018247">
    <property type="entry name" value="EF_Hand_1_Ca_BS"/>
</dbReference>
<evidence type="ECO:0000256" key="13">
    <source>
        <dbReference type="ARBA" id="ARBA00023801"/>
    </source>
</evidence>
<comment type="subunit">
    <text evidence="15">Homodimer; via EF-hand domain 4. Interacts with TTN/titin. Interacts with CMYA5; this interaction, which results in CMYA5 proteolysis, may protect CAPN3 from autolysis. Interacts with SIMC1. Interacts with UTP25; the interaction is required for CAPN3 translocation to the nucleolus.</text>
</comment>